<gene>
    <name evidence="1" type="ORF">RclHR1_02830004</name>
</gene>
<protein>
    <submittedName>
        <fullName evidence="1">Uncharacterized protein</fullName>
    </submittedName>
</protein>
<reference evidence="1 2" key="1">
    <citation type="submission" date="2017-11" db="EMBL/GenBank/DDBJ databases">
        <title>The genome of Rhizophagus clarus HR1 reveals common genetic basis of auxotrophy among arbuscular mycorrhizal fungi.</title>
        <authorList>
            <person name="Kobayashi Y."/>
        </authorList>
    </citation>
    <scope>NUCLEOTIDE SEQUENCE [LARGE SCALE GENOMIC DNA]</scope>
    <source>
        <strain evidence="1 2">HR1</strain>
    </source>
</reference>
<dbReference type="Proteomes" id="UP000247702">
    <property type="component" value="Unassembled WGS sequence"/>
</dbReference>
<evidence type="ECO:0000313" key="2">
    <source>
        <dbReference type="Proteomes" id="UP000247702"/>
    </source>
</evidence>
<organism evidence="1 2">
    <name type="scientific">Rhizophagus clarus</name>
    <dbReference type="NCBI Taxonomy" id="94130"/>
    <lineage>
        <taxon>Eukaryota</taxon>
        <taxon>Fungi</taxon>
        <taxon>Fungi incertae sedis</taxon>
        <taxon>Mucoromycota</taxon>
        <taxon>Glomeromycotina</taxon>
        <taxon>Glomeromycetes</taxon>
        <taxon>Glomerales</taxon>
        <taxon>Glomeraceae</taxon>
        <taxon>Rhizophagus</taxon>
    </lineage>
</organism>
<sequence>MKSHVDSVICQKRKKCYPTVWFDRQLAFQFEPGEFECGDSGASVVDKQGKALGILHAKLKNTKSNI</sequence>
<accession>A0A2Z6RY14</accession>
<proteinExistence type="predicted"/>
<evidence type="ECO:0000313" key="1">
    <source>
        <dbReference type="EMBL" id="GBB96768.1"/>
    </source>
</evidence>
<keyword evidence="2" id="KW-1185">Reference proteome</keyword>
<dbReference type="EMBL" id="BEXD01002035">
    <property type="protein sequence ID" value="GBB96768.1"/>
    <property type="molecule type" value="Genomic_DNA"/>
</dbReference>
<name>A0A2Z6RY14_9GLOM</name>
<comment type="caution">
    <text evidence="1">The sequence shown here is derived from an EMBL/GenBank/DDBJ whole genome shotgun (WGS) entry which is preliminary data.</text>
</comment>
<dbReference type="AlphaFoldDB" id="A0A2Z6RY14"/>